<protein>
    <submittedName>
        <fullName evidence="2">Uncharacterized protein</fullName>
    </submittedName>
</protein>
<name>A0AB34IQX3_PRYPA</name>
<dbReference type="AlphaFoldDB" id="A0AB34IQX3"/>
<dbReference type="EMBL" id="JBGBPQ010000021">
    <property type="protein sequence ID" value="KAL1503864.1"/>
    <property type="molecule type" value="Genomic_DNA"/>
</dbReference>
<comment type="caution">
    <text evidence="2">The sequence shown here is derived from an EMBL/GenBank/DDBJ whole genome shotgun (WGS) entry which is preliminary data.</text>
</comment>
<reference evidence="2 3" key="1">
    <citation type="journal article" date="2024" name="Science">
        <title>Giant polyketide synthase enzymes in the biosynthesis of giant marine polyether toxins.</title>
        <authorList>
            <person name="Fallon T.R."/>
            <person name="Shende V.V."/>
            <person name="Wierzbicki I.H."/>
            <person name="Pendleton A.L."/>
            <person name="Watervoot N.F."/>
            <person name="Auber R.P."/>
            <person name="Gonzalez D.J."/>
            <person name="Wisecaver J.H."/>
            <person name="Moore B.S."/>
        </authorList>
    </citation>
    <scope>NUCLEOTIDE SEQUENCE [LARGE SCALE GENOMIC DNA]</scope>
    <source>
        <strain evidence="2 3">12B1</strain>
    </source>
</reference>
<evidence type="ECO:0000313" key="3">
    <source>
        <dbReference type="Proteomes" id="UP001515480"/>
    </source>
</evidence>
<feature type="region of interest" description="Disordered" evidence="1">
    <location>
        <begin position="1"/>
        <end position="25"/>
    </location>
</feature>
<evidence type="ECO:0000256" key="1">
    <source>
        <dbReference type="SAM" id="MobiDB-lite"/>
    </source>
</evidence>
<evidence type="ECO:0000313" key="2">
    <source>
        <dbReference type="EMBL" id="KAL1503864.1"/>
    </source>
</evidence>
<dbReference type="Proteomes" id="UP001515480">
    <property type="component" value="Unassembled WGS sequence"/>
</dbReference>
<proteinExistence type="predicted"/>
<keyword evidence="3" id="KW-1185">Reference proteome</keyword>
<organism evidence="2 3">
    <name type="scientific">Prymnesium parvum</name>
    <name type="common">Toxic golden alga</name>
    <dbReference type="NCBI Taxonomy" id="97485"/>
    <lineage>
        <taxon>Eukaryota</taxon>
        <taxon>Haptista</taxon>
        <taxon>Haptophyta</taxon>
        <taxon>Prymnesiophyceae</taxon>
        <taxon>Prymnesiales</taxon>
        <taxon>Prymnesiaceae</taxon>
        <taxon>Prymnesium</taxon>
    </lineage>
</organism>
<feature type="compositionally biased region" description="Polar residues" evidence="1">
    <location>
        <begin position="1"/>
        <end position="18"/>
    </location>
</feature>
<accession>A0AB34IQX3</accession>
<feature type="region of interest" description="Disordered" evidence="1">
    <location>
        <begin position="213"/>
        <end position="236"/>
    </location>
</feature>
<sequence length="345" mass="38373">MEDGSTSSTQKRGGNRATTRAKRHAHSSWKERCVETWGLTLPEDNADYNDDVWKCYHRERSHFALEHKKIMKMAVDGDEECAWPQLAGDEDDEVDDLPSHVEAATNAAASCLQAENAAVWNVLKGSAYVTKAEWEDDGNGRPRSVELECIIYSTYSPCSLLLYVGFHDRAGWDTYDHYERGLMLKRGAEALGHPIDEDATCERLFSCVSSDTAKYGQDDGAPGRRLGEDALPGKSGNENYGSLSPMSFFVVADHVVQSAQELLVPPGSRVPIRLWWRFLLAVSGMQVLTEACGTPTGWLHQLIHLNTPGDETTRVPYLLETVPEDEGGDGYDMRRGDIDGAWRQC</sequence>
<gene>
    <name evidence="2" type="ORF">AB1Y20_012328</name>
</gene>